<dbReference type="AlphaFoldDB" id="A0A409VRM2"/>
<dbReference type="STRING" id="93625.A0A409VRM2"/>
<evidence type="ECO:0008006" key="5">
    <source>
        <dbReference type="Google" id="ProtNLM"/>
    </source>
</evidence>
<evidence type="ECO:0000313" key="4">
    <source>
        <dbReference type="Proteomes" id="UP000283269"/>
    </source>
</evidence>
<proteinExistence type="predicted"/>
<feature type="transmembrane region" description="Helical" evidence="2">
    <location>
        <begin position="229"/>
        <end position="247"/>
    </location>
</feature>
<dbReference type="PANTHER" id="PTHR31303">
    <property type="entry name" value="CTP-DEPENDENT DIACYLGLYCEROL KINASE 1"/>
    <property type="match status" value="1"/>
</dbReference>
<evidence type="ECO:0000256" key="1">
    <source>
        <dbReference type="SAM" id="MobiDB-lite"/>
    </source>
</evidence>
<dbReference type="EMBL" id="NHYD01003947">
    <property type="protein sequence ID" value="PPQ68889.1"/>
    <property type="molecule type" value="Genomic_DNA"/>
</dbReference>
<keyword evidence="2" id="KW-0812">Transmembrane</keyword>
<feature type="transmembrane region" description="Helical" evidence="2">
    <location>
        <begin position="183"/>
        <end position="202"/>
    </location>
</feature>
<feature type="region of interest" description="Disordered" evidence="1">
    <location>
        <begin position="1"/>
        <end position="56"/>
    </location>
</feature>
<dbReference type="GO" id="GO:0005789">
    <property type="term" value="C:endoplasmic reticulum membrane"/>
    <property type="evidence" value="ECO:0007669"/>
    <property type="project" value="TreeGrafter"/>
</dbReference>
<dbReference type="FunCoup" id="A0A409VRM2">
    <property type="interactions" value="50"/>
</dbReference>
<organism evidence="3 4">
    <name type="scientific">Psilocybe cyanescens</name>
    <dbReference type="NCBI Taxonomy" id="93625"/>
    <lineage>
        <taxon>Eukaryota</taxon>
        <taxon>Fungi</taxon>
        <taxon>Dikarya</taxon>
        <taxon>Basidiomycota</taxon>
        <taxon>Agaricomycotina</taxon>
        <taxon>Agaricomycetes</taxon>
        <taxon>Agaricomycetidae</taxon>
        <taxon>Agaricales</taxon>
        <taxon>Agaricineae</taxon>
        <taxon>Strophariaceae</taxon>
        <taxon>Psilocybe</taxon>
    </lineage>
</organism>
<gene>
    <name evidence="3" type="ORF">CVT25_009012</name>
</gene>
<evidence type="ECO:0000313" key="3">
    <source>
        <dbReference type="EMBL" id="PPQ68889.1"/>
    </source>
</evidence>
<feature type="compositionally biased region" description="Low complexity" evidence="1">
    <location>
        <begin position="28"/>
        <end position="38"/>
    </location>
</feature>
<feature type="transmembrane region" description="Helical" evidence="2">
    <location>
        <begin position="351"/>
        <end position="369"/>
    </location>
</feature>
<sequence>MPSVECDTATTNAHDPSANQARRRSRSTRSPSLTRSAAGSRVLPTSPAARKRSPSPVINFHSASLSAESPTGVQSITRKVIRRLEGLGHLEMVEMDMPVTEEEEEALTPSEEQEIETVLYAIGKEAVKNVEAENESRNGHSNGNGHIKKEKKEKPDLEIPRKVLHSSIGFFTLYLYVSEGDVRTIVMVLWMALAIIVPADLLRFNSRRFARTYEKYLGFLMRESEKDSVNGVVYYILGVNFVLSLYPQDVATVAILILSWADTAASTFGRLYGSAMRKLPARLPILRLPLAPRKSLVGFTAAAVTGAAIALGFWGYIAPMRAGGQDITWSWDEGVRQVAQGTEPKSLGGGGALGLLVISVVAGVVSGIAEALDLGSLDDNLTLPIISGGCILGFLKLLGMATSWFSS</sequence>
<keyword evidence="4" id="KW-1185">Reference proteome</keyword>
<accession>A0A409VRM2</accession>
<dbReference type="Proteomes" id="UP000283269">
    <property type="component" value="Unassembled WGS sequence"/>
</dbReference>
<dbReference type="OrthoDB" id="5673at2759"/>
<comment type="caution">
    <text evidence="3">The sequence shown here is derived from an EMBL/GenBank/DDBJ whole genome shotgun (WGS) entry which is preliminary data.</text>
</comment>
<dbReference type="PANTHER" id="PTHR31303:SF1">
    <property type="entry name" value="CTP-DEPENDENT DIACYLGLYCEROL KINASE 1"/>
    <property type="match status" value="1"/>
</dbReference>
<protein>
    <recommendedName>
        <fullName evidence="5">Phosphatidate cytidylyltransferase</fullName>
    </recommendedName>
</protein>
<name>A0A409VRM2_PSICY</name>
<feature type="region of interest" description="Disordered" evidence="1">
    <location>
        <begin position="131"/>
        <end position="154"/>
    </location>
</feature>
<dbReference type="InParanoid" id="A0A409VRM2"/>
<evidence type="ECO:0000256" key="2">
    <source>
        <dbReference type="SAM" id="Phobius"/>
    </source>
</evidence>
<reference evidence="3 4" key="1">
    <citation type="journal article" date="2018" name="Evol. Lett.">
        <title>Horizontal gene cluster transfer increased hallucinogenic mushroom diversity.</title>
        <authorList>
            <person name="Reynolds H.T."/>
            <person name="Vijayakumar V."/>
            <person name="Gluck-Thaler E."/>
            <person name="Korotkin H.B."/>
            <person name="Matheny P.B."/>
            <person name="Slot J.C."/>
        </authorList>
    </citation>
    <scope>NUCLEOTIDE SEQUENCE [LARGE SCALE GENOMIC DNA]</scope>
    <source>
        <strain evidence="3 4">2631</strain>
    </source>
</reference>
<keyword evidence="2" id="KW-1133">Transmembrane helix</keyword>
<dbReference type="InterPro" id="IPR037997">
    <property type="entry name" value="Dgk1-like"/>
</dbReference>
<feature type="transmembrane region" description="Helical" evidence="2">
    <location>
        <begin position="381"/>
        <end position="405"/>
    </location>
</feature>
<feature type="transmembrane region" description="Helical" evidence="2">
    <location>
        <begin position="296"/>
        <end position="317"/>
    </location>
</feature>
<dbReference type="GO" id="GO:0004143">
    <property type="term" value="F:ATP-dependent diacylglycerol kinase activity"/>
    <property type="evidence" value="ECO:0007669"/>
    <property type="project" value="InterPro"/>
</dbReference>
<dbReference type="GO" id="GO:0006654">
    <property type="term" value="P:phosphatidic acid biosynthetic process"/>
    <property type="evidence" value="ECO:0007669"/>
    <property type="project" value="TreeGrafter"/>
</dbReference>
<keyword evidence="2" id="KW-0472">Membrane</keyword>